<dbReference type="GO" id="GO:0004674">
    <property type="term" value="F:protein serine/threonine kinase activity"/>
    <property type="evidence" value="ECO:0000318"/>
    <property type="project" value="GO_Central"/>
</dbReference>
<dbReference type="PROSITE" id="PS50011">
    <property type="entry name" value="PROTEIN_KINASE_DOM"/>
    <property type="match status" value="1"/>
</dbReference>
<keyword evidence="3 8" id="KW-0547">Nucleotide-binding</keyword>
<evidence type="ECO:0000256" key="3">
    <source>
        <dbReference type="ARBA" id="ARBA00022741"/>
    </source>
</evidence>
<evidence type="ECO:0000256" key="6">
    <source>
        <dbReference type="ARBA" id="ARBA00047899"/>
    </source>
</evidence>
<feature type="compositionally biased region" description="Polar residues" evidence="9">
    <location>
        <begin position="177"/>
        <end position="197"/>
    </location>
</feature>
<keyword evidence="1 11" id="KW-0723">Serine/threonine-protein kinase</keyword>
<gene>
    <name evidence="11" type="ORF">KFL_002840070</name>
</gene>
<evidence type="ECO:0000256" key="4">
    <source>
        <dbReference type="ARBA" id="ARBA00022777"/>
    </source>
</evidence>
<dbReference type="STRING" id="105231.A0A1Y1ICB9"/>
<sequence>MWPPRMASLQAHESFPPGGHPPDLNGHKDAQNGRNESPRGRVLGPCFASYEPGPHSPGFADMGSSRRFLTNQGQPGRPQHSVKQSLCDAVVKQVLQRVRSYGYSEAVCEQLQGHFERLPSRYSLNIDPLRHEDVLLHMQLIDQALRSELEARNSLSTSPPPPQVHVRKVRLVIPYTPGQQSEQNSRTGSPTAMSMSEDSGDERGGTSEDSAGDERMHEPSRSGRDSADSRSGGGRSVPIPMRRPPLPTFGSNNSLSSMIGTSPGGNGRTPPVAAGVRVRSSPVPRPTFGSFTSLVEMEDELEDARIGARRKEATYGHEITVATGDRQGLLKYMTSALSDFQLELNIREAHVFSTSDGMALEVFVVEGWTGDSSEELRQAVLSALGNKLLHGTPRSKKPQREPMDIIDLKAATDAIAYEDWAVDYNLLDIGERLGGGSSGRLYRGRYRGSDVAVKVILLEDLGVEASGTLRAAPAGELIQMFKQEVSIMRIVRHKNLVQFIGACSNWPRLCIVTELMAGGSVRDMMQSRGTGLEPNSAIRVLRDTARGMDFLHKRGIVHRDLKAANLLIDEHDVVKVCDFGVARMTPAALQFVKRPLDNDSTEMTAETGTYRWMAPEVLEHRAYDHRADVYSFGIVIWELLTGDIPYAGLTPLQAAIGVVQRQLRPTLPPVCPPRLFSLAERCWHPNPQMRPEFSEILMILEDCIKPIRKSFFGSSKKKPVA</sequence>
<dbReference type="Pfam" id="PF07714">
    <property type="entry name" value="PK_Tyr_Ser-Thr"/>
    <property type="match status" value="1"/>
</dbReference>
<dbReference type="SMART" id="SM00220">
    <property type="entry name" value="S_TKc"/>
    <property type="match status" value="1"/>
</dbReference>
<dbReference type="FunFam" id="3.30.200.20:FF:000034">
    <property type="entry name" value="Kinase suppressor of Ras 1"/>
    <property type="match status" value="1"/>
</dbReference>
<evidence type="ECO:0000313" key="12">
    <source>
        <dbReference type="Proteomes" id="UP000054558"/>
    </source>
</evidence>
<evidence type="ECO:0000256" key="8">
    <source>
        <dbReference type="PROSITE-ProRule" id="PRU10141"/>
    </source>
</evidence>
<dbReference type="GO" id="GO:0005524">
    <property type="term" value="F:ATP binding"/>
    <property type="evidence" value="ECO:0007669"/>
    <property type="project" value="UniProtKB-UniRule"/>
</dbReference>
<accession>A0A1Y1ICB9</accession>
<reference evidence="11 12" key="1">
    <citation type="journal article" date="2014" name="Nat. Commun.">
        <title>Klebsormidium flaccidum genome reveals primary factors for plant terrestrial adaptation.</title>
        <authorList>
            <person name="Hori K."/>
            <person name="Maruyama F."/>
            <person name="Fujisawa T."/>
            <person name="Togashi T."/>
            <person name="Yamamoto N."/>
            <person name="Seo M."/>
            <person name="Sato S."/>
            <person name="Yamada T."/>
            <person name="Mori H."/>
            <person name="Tajima N."/>
            <person name="Moriyama T."/>
            <person name="Ikeuchi M."/>
            <person name="Watanabe M."/>
            <person name="Wada H."/>
            <person name="Kobayashi K."/>
            <person name="Saito M."/>
            <person name="Masuda T."/>
            <person name="Sasaki-Sekimoto Y."/>
            <person name="Mashiguchi K."/>
            <person name="Awai K."/>
            <person name="Shimojima M."/>
            <person name="Masuda S."/>
            <person name="Iwai M."/>
            <person name="Nobusawa T."/>
            <person name="Narise T."/>
            <person name="Kondo S."/>
            <person name="Saito H."/>
            <person name="Sato R."/>
            <person name="Murakawa M."/>
            <person name="Ihara Y."/>
            <person name="Oshima-Yamada Y."/>
            <person name="Ohtaka K."/>
            <person name="Satoh M."/>
            <person name="Sonobe K."/>
            <person name="Ishii M."/>
            <person name="Ohtani R."/>
            <person name="Kanamori-Sato M."/>
            <person name="Honoki R."/>
            <person name="Miyazaki D."/>
            <person name="Mochizuki H."/>
            <person name="Umetsu J."/>
            <person name="Higashi K."/>
            <person name="Shibata D."/>
            <person name="Kamiya Y."/>
            <person name="Sato N."/>
            <person name="Nakamura Y."/>
            <person name="Tabata S."/>
            <person name="Ida S."/>
            <person name="Kurokawa K."/>
            <person name="Ohta H."/>
        </authorList>
    </citation>
    <scope>NUCLEOTIDE SEQUENCE [LARGE SCALE GENOMIC DNA]</scope>
    <source>
        <strain evidence="11 12">NIES-2285</strain>
    </source>
</reference>
<dbReference type="InterPro" id="IPR017441">
    <property type="entry name" value="Protein_kinase_ATP_BS"/>
</dbReference>
<dbReference type="EMBL" id="DF237233">
    <property type="protein sequence ID" value="GAQ86356.1"/>
    <property type="molecule type" value="Genomic_DNA"/>
</dbReference>
<keyword evidence="5 8" id="KW-0067">ATP-binding</keyword>
<evidence type="ECO:0000256" key="1">
    <source>
        <dbReference type="ARBA" id="ARBA00022527"/>
    </source>
</evidence>
<feature type="compositionally biased region" description="Basic and acidic residues" evidence="9">
    <location>
        <begin position="201"/>
        <end position="228"/>
    </location>
</feature>
<comment type="catalytic activity">
    <reaction evidence="6">
        <text>L-threonyl-[protein] + ATP = O-phospho-L-threonyl-[protein] + ADP + H(+)</text>
        <dbReference type="Rhea" id="RHEA:46608"/>
        <dbReference type="Rhea" id="RHEA-COMP:11060"/>
        <dbReference type="Rhea" id="RHEA-COMP:11605"/>
        <dbReference type="ChEBI" id="CHEBI:15378"/>
        <dbReference type="ChEBI" id="CHEBI:30013"/>
        <dbReference type="ChEBI" id="CHEBI:30616"/>
        <dbReference type="ChEBI" id="CHEBI:61977"/>
        <dbReference type="ChEBI" id="CHEBI:456216"/>
        <dbReference type="EC" id="2.7.11.1"/>
    </reaction>
</comment>
<dbReference type="PROSITE" id="PS00108">
    <property type="entry name" value="PROTEIN_KINASE_ST"/>
    <property type="match status" value="1"/>
</dbReference>
<feature type="compositionally biased region" description="Basic and acidic residues" evidence="9">
    <location>
        <begin position="25"/>
        <end position="39"/>
    </location>
</feature>
<comment type="catalytic activity">
    <reaction evidence="7">
        <text>L-seryl-[protein] + ATP = O-phospho-L-seryl-[protein] + ADP + H(+)</text>
        <dbReference type="Rhea" id="RHEA:17989"/>
        <dbReference type="Rhea" id="RHEA-COMP:9863"/>
        <dbReference type="Rhea" id="RHEA-COMP:11604"/>
        <dbReference type="ChEBI" id="CHEBI:15378"/>
        <dbReference type="ChEBI" id="CHEBI:29999"/>
        <dbReference type="ChEBI" id="CHEBI:30616"/>
        <dbReference type="ChEBI" id="CHEBI:83421"/>
        <dbReference type="ChEBI" id="CHEBI:456216"/>
        <dbReference type="EC" id="2.7.11.1"/>
    </reaction>
</comment>
<dbReference type="InterPro" id="IPR000719">
    <property type="entry name" value="Prot_kinase_dom"/>
</dbReference>
<dbReference type="Gene3D" id="3.30.200.20">
    <property type="entry name" value="Phosphorylase Kinase, domain 1"/>
    <property type="match status" value="1"/>
</dbReference>
<feature type="binding site" evidence="8">
    <location>
        <position position="454"/>
    </location>
    <ligand>
        <name>ATP</name>
        <dbReference type="ChEBI" id="CHEBI:30616"/>
    </ligand>
</feature>
<dbReference type="SUPFAM" id="SSF56112">
    <property type="entry name" value="Protein kinase-like (PK-like)"/>
    <property type="match status" value="1"/>
</dbReference>
<evidence type="ECO:0000313" key="11">
    <source>
        <dbReference type="EMBL" id="GAQ86356.1"/>
    </source>
</evidence>
<dbReference type="InterPro" id="IPR051681">
    <property type="entry name" value="Ser/Thr_Kinases-Pseudokinases"/>
</dbReference>
<keyword evidence="2" id="KW-0808">Transferase</keyword>
<organism evidence="11 12">
    <name type="scientific">Klebsormidium nitens</name>
    <name type="common">Green alga</name>
    <name type="synonym">Ulothrix nitens</name>
    <dbReference type="NCBI Taxonomy" id="105231"/>
    <lineage>
        <taxon>Eukaryota</taxon>
        <taxon>Viridiplantae</taxon>
        <taxon>Streptophyta</taxon>
        <taxon>Klebsormidiophyceae</taxon>
        <taxon>Klebsormidiales</taxon>
        <taxon>Klebsormidiaceae</taxon>
        <taxon>Klebsormidium</taxon>
    </lineage>
</organism>
<evidence type="ECO:0000256" key="2">
    <source>
        <dbReference type="ARBA" id="ARBA00022679"/>
    </source>
</evidence>
<dbReference type="OMA" id="GNWPAEM"/>
<name>A0A1Y1ICB9_KLENI</name>
<dbReference type="InterPro" id="IPR001245">
    <property type="entry name" value="Ser-Thr/Tyr_kinase_cat_dom"/>
</dbReference>
<evidence type="ECO:0000256" key="9">
    <source>
        <dbReference type="SAM" id="MobiDB-lite"/>
    </source>
</evidence>
<dbReference type="Proteomes" id="UP000054558">
    <property type="component" value="Unassembled WGS sequence"/>
</dbReference>
<dbReference type="AlphaFoldDB" id="A0A1Y1ICB9"/>
<dbReference type="PROSITE" id="PS00107">
    <property type="entry name" value="PROTEIN_KINASE_ATP"/>
    <property type="match status" value="1"/>
</dbReference>
<keyword evidence="4 11" id="KW-0418">Kinase</keyword>
<feature type="domain" description="Protein kinase" evidence="10">
    <location>
        <begin position="427"/>
        <end position="712"/>
    </location>
</feature>
<feature type="region of interest" description="Disordered" evidence="9">
    <location>
        <begin position="1"/>
        <end position="46"/>
    </location>
</feature>
<evidence type="ECO:0000259" key="10">
    <source>
        <dbReference type="PROSITE" id="PS50011"/>
    </source>
</evidence>
<dbReference type="PANTHER" id="PTHR44329:SF148">
    <property type="entry name" value="ATMRK SERINE_THREONINE PROTEIN KINASE-LIKE"/>
    <property type="match status" value="1"/>
</dbReference>
<dbReference type="GO" id="GO:0007165">
    <property type="term" value="P:signal transduction"/>
    <property type="evidence" value="ECO:0000318"/>
    <property type="project" value="GO_Central"/>
</dbReference>
<dbReference type="InterPro" id="IPR008271">
    <property type="entry name" value="Ser/Thr_kinase_AS"/>
</dbReference>
<protein>
    <submittedName>
        <fullName evidence="11">ATMRK serine/threonine protein kinase-like</fullName>
    </submittedName>
</protein>
<dbReference type="InterPro" id="IPR011009">
    <property type="entry name" value="Kinase-like_dom_sf"/>
</dbReference>
<dbReference type="PRINTS" id="PR00109">
    <property type="entry name" value="TYRKINASE"/>
</dbReference>
<feature type="region of interest" description="Disordered" evidence="9">
    <location>
        <begin position="174"/>
        <end position="269"/>
    </location>
</feature>
<dbReference type="Gene3D" id="1.10.510.10">
    <property type="entry name" value="Transferase(Phosphotransferase) domain 1"/>
    <property type="match status" value="1"/>
</dbReference>
<keyword evidence="12" id="KW-1185">Reference proteome</keyword>
<dbReference type="PANTHER" id="PTHR44329">
    <property type="entry name" value="SERINE/THREONINE-PROTEIN KINASE TNNI3K-RELATED"/>
    <property type="match status" value="1"/>
</dbReference>
<evidence type="ECO:0000256" key="7">
    <source>
        <dbReference type="ARBA" id="ARBA00048679"/>
    </source>
</evidence>
<dbReference type="CDD" id="cd13999">
    <property type="entry name" value="STKc_MAP3K-like"/>
    <property type="match status" value="1"/>
</dbReference>
<dbReference type="OrthoDB" id="546826at2759"/>
<proteinExistence type="predicted"/>
<evidence type="ECO:0000256" key="5">
    <source>
        <dbReference type="ARBA" id="ARBA00022840"/>
    </source>
</evidence>
<feature type="compositionally biased region" description="Polar residues" evidence="9">
    <location>
        <begin position="249"/>
        <end position="260"/>
    </location>
</feature>